<sequence>MASDLRALIVVQFSAQRWPRDAGGLRNVQGVATAAVMVRQHMCQATVFPNQSSSSENYAQLATVEAFGAVDI</sequence>
<name>A0AAD1NVT9_9ACTN</name>
<accession>A0AAD1NVT9</accession>
<organism evidence="1 2">
    <name type="scientific">Cutibacterium modestum</name>
    <dbReference type="NCBI Taxonomy" id="2559073"/>
    <lineage>
        <taxon>Bacteria</taxon>
        <taxon>Bacillati</taxon>
        <taxon>Actinomycetota</taxon>
        <taxon>Actinomycetes</taxon>
        <taxon>Propionibacteriales</taxon>
        <taxon>Propionibacteriaceae</taxon>
        <taxon>Cutibacterium</taxon>
    </lineage>
</organism>
<dbReference type="Proteomes" id="UP000825072">
    <property type="component" value="Chromosome 1"/>
</dbReference>
<evidence type="ECO:0000313" key="2">
    <source>
        <dbReference type="Proteomes" id="UP000825072"/>
    </source>
</evidence>
<proteinExistence type="predicted"/>
<dbReference type="EMBL" id="AP024747">
    <property type="protein sequence ID" value="BCY25014.1"/>
    <property type="molecule type" value="Genomic_DNA"/>
</dbReference>
<protein>
    <submittedName>
        <fullName evidence="1">Uncharacterized protein</fullName>
    </submittedName>
</protein>
<dbReference type="AlphaFoldDB" id="A0AAD1NVT9"/>
<evidence type="ECO:0000313" key="1">
    <source>
        <dbReference type="EMBL" id="BCY25014.1"/>
    </source>
</evidence>
<gene>
    <name evidence="1" type="ORF">KB1_10040</name>
</gene>
<reference evidence="1" key="1">
    <citation type="submission" date="2021-06" db="EMBL/GenBank/DDBJ databases">
        <title>Genome sequence of Cutibacterium modestum strain KB17-24694.</title>
        <authorList>
            <person name="Dekio I."/>
            <person name="Asahina A."/>
            <person name="Nishida M."/>
        </authorList>
    </citation>
    <scope>NUCLEOTIDE SEQUENCE</scope>
    <source>
        <strain evidence="1">KB17-24694</strain>
    </source>
</reference>